<protein>
    <submittedName>
        <fullName evidence="5">Kinase A inhibitor</fullName>
    </submittedName>
</protein>
<evidence type="ECO:0000313" key="5">
    <source>
        <dbReference type="EMBL" id="AOS46238.1"/>
    </source>
</evidence>
<dbReference type="SMART" id="SM00796">
    <property type="entry name" value="AHS1"/>
    <property type="match status" value="1"/>
</dbReference>
<dbReference type="GO" id="GO:0005524">
    <property type="term" value="F:ATP binding"/>
    <property type="evidence" value="ECO:0007669"/>
    <property type="project" value="UniProtKB-KW"/>
</dbReference>
<keyword evidence="3" id="KW-0067">ATP-binding</keyword>
<dbReference type="Gene3D" id="3.30.1360.40">
    <property type="match status" value="1"/>
</dbReference>
<dbReference type="PANTHER" id="PTHR34698:SF2">
    <property type="entry name" value="5-OXOPROLINASE SUBUNIT B"/>
    <property type="match status" value="1"/>
</dbReference>
<dbReference type="RefSeq" id="WP_069963314.1">
    <property type="nucleotide sequence ID" value="NZ_CP016094.1"/>
</dbReference>
<keyword evidence="1" id="KW-0547">Nucleotide-binding</keyword>
<feature type="domain" description="Carboxyltransferase" evidence="4">
    <location>
        <begin position="1"/>
        <end position="211"/>
    </location>
</feature>
<dbReference type="InterPro" id="IPR003833">
    <property type="entry name" value="CT_C_D"/>
</dbReference>
<dbReference type="Proteomes" id="UP000095228">
    <property type="component" value="Chromosome"/>
</dbReference>
<dbReference type="AlphaFoldDB" id="A0A1D8AZB6"/>
<dbReference type="GO" id="GO:0016301">
    <property type="term" value="F:kinase activity"/>
    <property type="evidence" value="ECO:0007669"/>
    <property type="project" value="UniProtKB-KW"/>
</dbReference>
<sequence length="235" mass="25902">MQITPLGDSALMLVFGDWINESIHRQVQTAWRALAAEPLPGVSEVAPAYTTVTVFYDVRRVVEAGAPENEIVNWLSARVRERLKDPPKSAKVKPRHVEIPVCYGGEYGPDLGRVAAQAKLFPDEVVKRHSRASYRVHLIGFAPGFPYLGGLPKELVTPRHAKPRMSVPVGSVAIGGEQTGIYPQSTPGGWNLIGRTPLRLFRPEQNPPVLLQAGDEVTFKPITPAEFAQWQEVRA</sequence>
<gene>
    <name evidence="5" type="primary">kipI</name>
    <name evidence="5" type="ORF">Verru16b_03337</name>
</gene>
<dbReference type="GO" id="GO:0016787">
    <property type="term" value="F:hydrolase activity"/>
    <property type="evidence" value="ECO:0007669"/>
    <property type="project" value="UniProtKB-KW"/>
</dbReference>
<evidence type="ECO:0000256" key="2">
    <source>
        <dbReference type="ARBA" id="ARBA00022801"/>
    </source>
</evidence>
<evidence type="ECO:0000259" key="4">
    <source>
        <dbReference type="SMART" id="SM00796"/>
    </source>
</evidence>
<organism evidence="5 6">
    <name type="scientific">Lacunisphaera limnophila</name>
    <dbReference type="NCBI Taxonomy" id="1838286"/>
    <lineage>
        <taxon>Bacteria</taxon>
        <taxon>Pseudomonadati</taxon>
        <taxon>Verrucomicrobiota</taxon>
        <taxon>Opitutia</taxon>
        <taxon>Opitutales</taxon>
        <taxon>Opitutaceae</taxon>
        <taxon>Lacunisphaera</taxon>
    </lineage>
</organism>
<accession>A0A1D8AZB6</accession>
<keyword evidence="5" id="KW-0808">Transferase</keyword>
<evidence type="ECO:0000256" key="3">
    <source>
        <dbReference type="ARBA" id="ARBA00022840"/>
    </source>
</evidence>
<proteinExistence type="predicted"/>
<keyword evidence="5" id="KW-0418">Kinase</keyword>
<dbReference type="Gene3D" id="2.40.100.10">
    <property type="entry name" value="Cyclophilin-like"/>
    <property type="match status" value="1"/>
</dbReference>
<keyword evidence="6" id="KW-1185">Reference proteome</keyword>
<dbReference type="InterPro" id="IPR010016">
    <property type="entry name" value="PxpB"/>
</dbReference>
<dbReference type="OrthoDB" id="9778567at2"/>
<dbReference type="SUPFAM" id="SSF160467">
    <property type="entry name" value="PH0987 N-terminal domain-like"/>
    <property type="match status" value="1"/>
</dbReference>
<dbReference type="Pfam" id="PF02682">
    <property type="entry name" value="CT_C_D"/>
    <property type="match status" value="1"/>
</dbReference>
<evidence type="ECO:0000256" key="1">
    <source>
        <dbReference type="ARBA" id="ARBA00022741"/>
    </source>
</evidence>
<dbReference type="NCBIfam" id="TIGR00370">
    <property type="entry name" value="5-oxoprolinase subunit PxpB"/>
    <property type="match status" value="1"/>
</dbReference>
<evidence type="ECO:0000313" key="6">
    <source>
        <dbReference type="Proteomes" id="UP000095228"/>
    </source>
</evidence>
<dbReference type="SUPFAM" id="SSF50891">
    <property type="entry name" value="Cyclophilin-like"/>
    <property type="match status" value="1"/>
</dbReference>
<keyword evidence="2" id="KW-0378">Hydrolase</keyword>
<dbReference type="PATRIC" id="fig|1838286.3.peg.3377"/>
<dbReference type="InterPro" id="IPR029000">
    <property type="entry name" value="Cyclophilin-like_dom_sf"/>
</dbReference>
<dbReference type="STRING" id="1838286.Verru16b_03337"/>
<reference evidence="5 6" key="1">
    <citation type="submission" date="2016-06" db="EMBL/GenBank/DDBJ databases">
        <title>Three novel species with peptidoglycan cell walls form the new genus Lacunisphaera gen. nov. in the family Opitutaceae of the verrucomicrobial subdivision 4.</title>
        <authorList>
            <person name="Rast P."/>
            <person name="Gloeckner I."/>
            <person name="Jogler M."/>
            <person name="Boedeker C."/>
            <person name="Jeske O."/>
            <person name="Wiegand S."/>
            <person name="Reinhardt R."/>
            <person name="Schumann P."/>
            <person name="Rohde M."/>
            <person name="Spring S."/>
            <person name="Gloeckner F.O."/>
            <person name="Jogler C."/>
        </authorList>
    </citation>
    <scope>NUCLEOTIDE SEQUENCE [LARGE SCALE GENOMIC DNA]</scope>
    <source>
        <strain evidence="5 6">IG16b</strain>
    </source>
</reference>
<dbReference type="EMBL" id="CP016094">
    <property type="protein sequence ID" value="AOS46238.1"/>
    <property type="molecule type" value="Genomic_DNA"/>
</dbReference>
<dbReference type="PANTHER" id="PTHR34698">
    <property type="entry name" value="5-OXOPROLINASE SUBUNIT B"/>
    <property type="match status" value="1"/>
</dbReference>
<dbReference type="KEGG" id="obg:Verru16b_03337"/>
<name>A0A1D8AZB6_9BACT</name>